<organism evidence="11 12">
    <name type="scientific">Cocleimonas flava</name>
    <dbReference type="NCBI Taxonomy" id="634765"/>
    <lineage>
        <taxon>Bacteria</taxon>
        <taxon>Pseudomonadati</taxon>
        <taxon>Pseudomonadota</taxon>
        <taxon>Gammaproteobacteria</taxon>
        <taxon>Thiotrichales</taxon>
        <taxon>Thiotrichaceae</taxon>
        <taxon>Cocleimonas</taxon>
    </lineage>
</organism>
<keyword evidence="7 10" id="KW-0574">Periplasm</keyword>
<evidence type="ECO:0000256" key="1">
    <source>
        <dbReference type="ARBA" id="ARBA00004418"/>
    </source>
</evidence>
<evidence type="ECO:0000256" key="7">
    <source>
        <dbReference type="ARBA" id="ARBA00022764"/>
    </source>
</evidence>
<comment type="subcellular location">
    <subcellularLocation>
        <location evidence="1 10">Periplasm</location>
    </subcellularLocation>
</comment>
<accession>A0A4R1EYB5</accession>
<keyword evidence="11" id="KW-0449">Lipoprotein</keyword>
<keyword evidence="12" id="KW-1185">Reference proteome</keyword>
<keyword evidence="6 10" id="KW-0732">Signal</keyword>
<reference evidence="11 12" key="1">
    <citation type="submission" date="2019-03" db="EMBL/GenBank/DDBJ databases">
        <title>Genomic Encyclopedia of Type Strains, Phase IV (KMG-IV): sequencing the most valuable type-strain genomes for metagenomic binning, comparative biology and taxonomic classification.</title>
        <authorList>
            <person name="Goeker M."/>
        </authorList>
    </citation>
    <scope>NUCLEOTIDE SEQUENCE [LARGE SCALE GENOMIC DNA]</scope>
    <source>
        <strain evidence="11 12">DSM 24830</strain>
    </source>
</reference>
<comment type="subunit">
    <text evidence="3 10">Monomer.</text>
</comment>
<gene>
    <name evidence="10" type="primary">lolA</name>
    <name evidence="11" type="ORF">EV695_1315</name>
</gene>
<evidence type="ECO:0000256" key="2">
    <source>
        <dbReference type="ARBA" id="ARBA00007615"/>
    </source>
</evidence>
<dbReference type="AlphaFoldDB" id="A0A4R1EYB5"/>
<dbReference type="Gene3D" id="2.50.20.10">
    <property type="entry name" value="Lipoprotein localisation LolA/LolB/LppX"/>
    <property type="match status" value="1"/>
</dbReference>
<dbReference type="InterPro" id="IPR029046">
    <property type="entry name" value="LolA/LolB/LppX"/>
</dbReference>
<keyword evidence="5 10" id="KW-0813">Transport</keyword>
<comment type="caution">
    <text evidence="11">The sequence shown here is derived from an EMBL/GenBank/DDBJ whole genome shotgun (WGS) entry which is preliminary data.</text>
</comment>
<comment type="similarity">
    <text evidence="2 10">Belongs to the LolA family.</text>
</comment>
<dbReference type="GO" id="GO:0030288">
    <property type="term" value="C:outer membrane-bounded periplasmic space"/>
    <property type="evidence" value="ECO:0007669"/>
    <property type="project" value="TreeGrafter"/>
</dbReference>
<feature type="chain" id="PRO_5021057822" description="Outer-membrane lipoprotein carrier protein" evidence="10">
    <location>
        <begin position="32"/>
        <end position="220"/>
    </location>
</feature>
<evidence type="ECO:0000313" key="12">
    <source>
        <dbReference type="Proteomes" id="UP000294887"/>
    </source>
</evidence>
<evidence type="ECO:0000256" key="8">
    <source>
        <dbReference type="ARBA" id="ARBA00022927"/>
    </source>
</evidence>
<keyword evidence="9 10" id="KW-0143">Chaperone</keyword>
<evidence type="ECO:0000256" key="4">
    <source>
        <dbReference type="ARBA" id="ARBA00014035"/>
    </source>
</evidence>
<feature type="signal peptide" evidence="10">
    <location>
        <begin position="1"/>
        <end position="31"/>
    </location>
</feature>
<dbReference type="Proteomes" id="UP000294887">
    <property type="component" value="Unassembled WGS sequence"/>
</dbReference>
<dbReference type="RefSeq" id="WP_165874640.1">
    <property type="nucleotide sequence ID" value="NZ_BAAAFU010000004.1"/>
</dbReference>
<name>A0A4R1EYB5_9GAMM</name>
<dbReference type="PANTHER" id="PTHR35869:SF1">
    <property type="entry name" value="OUTER-MEMBRANE LIPOPROTEIN CARRIER PROTEIN"/>
    <property type="match status" value="1"/>
</dbReference>
<dbReference type="PANTHER" id="PTHR35869">
    <property type="entry name" value="OUTER-MEMBRANE LIPOPROTEIN CARRIER PROTEIN"/>
    <property type="match status" value="1"/>
</dbReference>
<dbReference type="Pfam" id="PF03548">
    <property type="entry name" value="LolA"/>
    <property type="match status" value="1"/>
</dbReference>
<dbReference type="InterPro" id="IPR018323">
    <property type="entry name" value="OM_lipoprot_carrier_LolA_Pbac"/>
</dbReference>
<comment type="function">
    <text evidence="10">Participates in the translocation of lipoproteins from the inner membrane to the outer membrane. Only forms a complex with a lipoprotein if the residue after the N-terminal Cys is not an aspartate (The Asp acts as a targeting signal to indicate that the lipoprotein should stay in the inner membrane).</text>
</comment>
<dbReference type="CDD" id="cd16325">
    <property type="entry name" value="LolA"/>
    <property type="match status" value="1"/>
</dbReference>
<proteinExistence type="inferred from homology"/>
<dbReference type="InterPro" id="IPR004564">
    <property type="entry name" value="OM_lipoprot_carrier_LolA-like"/>
</dbReference>
<evidence type="ECO:0000256" key="6">
    <source>
        <dbReference type="ARBA" id="ARBA00022729"/>
    </source>
</evidence>
<evidence type="ECO:0000256" key="5">
    <source>
        <dbReference type="ARBA" id="ARBA00022448"/>
    </source>
</evidence>
<evidence type="ECO:0000313" key="11">
    <source>
        <dbReference type="EMBL" id="TCJ86817.1"/>
    </source>
</evidence>
<sequence precursor="true">MINSLLSNKVKLTFATTLLVASTTVITSVSAATSEARARLNNFFTGVSSLEGSFTQQVYSKKGKVIQNSTGLISMSRPGKFRWVYKTPDPQVIVGDGKNIWVYDEDLEQVTIKPMTQAMSSAPIAILTRKQSPDAQFVVQPIKGGGGLDWFQLTPRKQSKDFRYIEIGIDKNGGMRQMVMHDQLGQKTVVQLNARVNVPISGSTFYFKIPQGVDVIGKAI</sequence>
<evidence type="ECO:0000256" key="3">
    <source>
        <dbReference type="ARBA" id="ARBA00011245"/>
    </source>
</evidence>
<dbReference type="HAMAP" id="MF_00240">
    <property type="entry name" value="LolA"/>
    <property type="match status" value="1"/>
</dbReference>
<protein>
    <recommendedName>
        <fullName evidence="4 10">Outer-membrane lipoprotein carrier protein</fullName>
    </recommendedName>
</protein>
<dbReference type="NCBIfam" id="TIGR00547">
    <property type="entry name" value="lolA"/>
    <property type="match status" value="1"/>
</dbReference>
<dbReference type="GO" id="GO:0042953">
    <property type="term" value="P:lipoprotein transport"/>
    <property type="evidence" value="ECO:0007669"/>
    <property type="project" value="InterPro"/>
</dbReference>
<keyword evidence="8 10" id="KW-0653">Protein transport</keyword>
<dbReference type="GO" id="GO:0044874">
    <property type="term" value="P:lipoprotein localization to outer membrane"/>
    <property type="evidence" value="ECO:0007669"/>
    <property type="project" value="UniProtKB-UniRule"/>
</dbReference>
<dbReference type="SUPFAM" id="SSF89392">
    <property type="entry name" value="Prokaryotic lipoproteins and lipoprotein localization factors"/>
    <property type="match status" value="1"/>
</dbReference>
<dbReference type="EMBL" id="SMFQ01000003">
    <property type="protein sequence ID" value="TCJ86817.1"/>
    <property type="molecule type" value="Genomic_DNA"/>
</dbReference>
<evidence type="ECO:0000256" key="9">
    <source>
        <dbReference type="ARBA" id="ARBA00023186"/>
    </source>
</evidence>
<evidence type="ECO:0000256" key="10">
    <source>
        <dbReference type="HAMAP-Rule" id="MF_00240"/>
    </source>
</evidence>